<accession>A0A838L6M8</accession>
<feature type="domain" description="FAD-binding PCMH-type" evidence="8">
    <location>
        <begin position="46"/>
        <end position="234"/>
    </location>
</feature>
<evidence type="ECO:0000256" key="6">
    <source>
        <dbReference type="ARBA" id="ARBA00023002"/>
    </source>
</evidence>
<keyword evidence="5" id="KW-0809">Transit peptide</keyword>
<dbReference type="PANTHER" id="PTHR11748">
    <property type="entry name" value="D-LACTATE DEHYDROGENASE"/>
    <property type="match status" value="1"/>
</dbReference>
<name>A0A838L6M8_9SPHN</name>
<evidence type="ECO:0000256" key="7">
    <source>
        <dbReference type="ARBA" id="ARBA00038897"/>
    </source>
</evidence>
<dbReference type="InterPro" id="IPR006094">
    <property type="entry name" value="Oxid_FAD_bind_N"/>
</dbReference>
<proteinExistence type="inferred from homology"/>
<dbReference type="GO" id="GO:0004458">
    <property type="term" value="F:D-lactate dehydrogenase (cytochrome) activity"/>
    <property type="evidence" value="ECO:0007669"/>
    <property type="project" value="UniProtKB-EC"/>
</dbReference>
<dbReference type="InterPro" id="IPR016169">
    <property type="entry name" value="FAD-bd_PCMH_sub2"/>
</dbReference>
<dbReference type="InterPro" id="IPR016166">
    <property type="entry name" value="FAD-bd_PCMH"/>
</dbReference>
<dbReference type="SUPFAM" id="SSF55103">
    <property type="entry name" value="FAD-linked oxidases, C-terminal domain"/>
    <property type="match status" value="1"/>
</dbReference>
<dbReference type="RefSeq" id="WP_160366591.1">
    <property type="nucleotide sequence ID" value="NZ_JACEIB010000007.1"/>
</dbReference>
<keyword evidence="4" id="KW-0274">FAD</keyword>
<comment type="similarity">
    <text evidence="2">Belongs to the FAD-binding oxidoreductase/transferase type 4 family.</text>
</comment>
<gene>
    <name evidence="9" type="ORF">HZF05_11970</name>
</gene>
<evidence type="ECO:0000256" key="4">
    <source>
        <dbReference type="ARBA" id="ARBA00022827"/>
    </source>
</evidence>
<evidence type="ECO:0000259" key="8">
    <source>
        <dbReference type="PROSITE" id="PS51387"/>
    </source>
</evidence>
<dbReference type="EC" id="1.1.2.4" evidence="7"/>
<protein>
    <recommendedName>
        <fullName evidence="7">D-lactate dehydrogenase (cytochrome)</fullName>
        <ecNumber evidence="7">1.1.2.4</ecNumber>
    </recommendedName>
</protein>
<keyword evidence="3" id="KW-0285">Flavoprotein</keyword>
<dbReference type="InterPro" id="IPR036318">
    <property type="entry name" value="FAD-bd_PCMH-like_sf"/>
</dbReference>
<evidence type="ECO:0000313" key="10">
    <source>
        <dbReference type="Proteomes" id="UP000570166"/>
    </source>
</evidence>
<dbReference type="Proteomes" id="UP000570166">
    <property type="component" value="Unassembled WGS sequence"/>
</dbReference>
<comment type="cofactor">
    <cofactor evidence="1">
        <name>FAD</name>
        <dbReference type="ChEBI" id="CHEBI:57692"/>
    </cofactor>
</comment>
<evidence type="ECO:0000256" key="2">
    <source>
        <dbReference type="ARBA" id="ARBA00008000"/>
    </source>
</evidence>
<evidence type="ECO:0000256" key="1">
    <source>
        <dbReference type="ARBA" id="ARBA00001974"/>
    </source>
</evidence>
<dbReference type="InterPro" id="IPR016164">
    <property type="entry name" value="FAD-linked_Oxase-like_C"/>
</dbReference>
<dbReference type="EMBL" id="JACEIB010000007">
    <property type="protein sequence ID" value="MBA2934814.1"/>
    <property type="molecule type" value="Genomic_DNA"/>
</dbReference>
<sequence length="533" mass="57388">MNHAAADAPPACDDALVHRLRGLLGPDAVETAADKRVFFSTDIFTRGETSVAVIAPRTVEQLSQAVALATEAGHTVVPRGGGFSYTQGYVPIRPDTITVDLRHLNRIREINAEDLYVVVEAGVTWTDLYDALKAKGLRTPYFGPMSGYRATVGGALSQGSFFLGSTQYGTTADSVLGLEVVLADGTRLTTGSAASTRADHPFFRNFGPDLTGLFLNDTGALGFKAVAMLKLIPFPEHHRYASFAFDDEPSALAALSDVARAGLAAECYLWDPPFGAQLRSRNSMLDNMRYLGGVLRSGRNPLAGAIDGLRLALRGKRTFDGKAWLLHCTIDDPSDAGAEGRLQRIRAIADGHGAAAVEPSAPRAMRGMPFNDFLPLMTQAPEQRNLPTHGIYPHSRIRKVTADARAFFARNADRMAKDDITVGTIFFAIGANAVCIEPLFYWTDDRLAIHDRGAERSALDDGPVRAPAGEAVAALRKELVELFSSHGAVHCQIGKSYPYREALRPETYGLLEAVKTAVDPRGLVNPGSLGLAR</sequence>
<organism evidence="9 10">
    <name type="scientific">Sphingomonas chungangi</name>
    <dbReference type="NCBI Taxonomy" id="2683589"/>
    <lineage>
        <taxon>Bacteria</taxon>
        <taxon>Pseudomonadati</taxon>
        <taxon>Pseudomonadota</taxon>
        <taxon>Alphaproteobacteria</taxon>
        <taxon>Sphingomonadales</taxon>
        <taxon>Sphingomonadaceae</taxon>
        <taxon>Sphingomonas</taxon>
    </lineage>
</organism>
<keyword evidence="6" id="KW-0560">Oxidoreductase</keyword>
<evidence type="ECO:0000256" key="3">
    <source>
        <dbReference type="ARBA" id="ARBA00022630"/>
    </source>
</evidence>
<dbReference type="InterPro" id="IPR004113">
    <property type="entry name" value="FAD-bd_oxidored_4_C"/>
</dbReference>
<evidence type="ECO:0000313" key="9">
    <source>
        <dbReference type="EMBL" id="MBA2934814.1"/>
    </source>
</evidence>
<dbReference type="AlphaFoldDB" id="A0A838L6M8"/>
<comment type="caution">
    <text evidence="9">The sequence shown here is derived from an EMBL/GenBank/DDBJ whole genome shotgun (WGS) entry which is preliminary data.</text>
</comment>
<dbReference type="Pfam" id="PF02913">
    <property type="entry name" value="FAD-oxidase_C"/>
    <property type="match status" value="1"/>
</dbReference>
<dbReference type="GO" id="GO:1903457">
    <property type="term" value="P:lactate catabolic process"/>
    <property type="evidence" value="ECO:0007669"/>
    <property type="project" value="TreeGrafter"/>
</dbReference>
<dbReference type="GO" id="GO:0008720">
    <property type="term" value="F:D-lactate dehydrogenase (NAD+) activity"/>
    <property type="evidence" value="ECO:0007669"/>
    <property type="project" value="TreeGrafter"/>
</dbReference>
<dbReference type="SUPFAM" id="SSF56176">
    <property type="entry name" value="FAD-binding/transporter-associated domain-like"/>
    <property type="match status" value="1"/>
</dbReference>
<evidence type="ECO:0000256" key="5">
    <source>
        <dbReference type="ARBA" id="ARBA00022946"/>
    </source>
</evidence>
<keyword evidence="10" id="KW-1185">Reference proteome</keyword>
<dbReference type="PANTHER" id="PTHR11748:SF111">
    <property type="entry name" value="D-LACTATE DEHYDROGENASE, MITOCHONDRIAL-RELATED"/>
    <property type="match status" value="1"/>
</dbReference>
<dbReference type="Pfam" id="PF01565">
    <property type="entry name" value="FAD_binding_4"/>
    <property type="match status" value="1"/>
</dbReference>
<dbReference type="PROSITE" id="PS51387">
    <property type="entry name" value="FAD_PCMH"/>
    <property type="match status" value="1"/>
</dbReference>
<reference evidence="9 10" key="1">
    <citation type="submission" date="2020-07" db="EMBL/GenBank/DDBJ databases">
        <authorList>
            <person name="Sun Q."/>
        </authorList>
    </citation>
    <scope>NUCLEOTIDE SEQUENCE [LARGE SCALE GENOMIC DNA]</scope>
    <source>
        <strain evidence="9 10">CGMCC 1.13654</strain>
    </source>
</reference>
<dbReference type="Gene3D" id="3.30.465.10">
    <property type="match status" value="1"/>
</dbReference>
<dbReference type="GO" id="GO:0071949">
    <property type="term" value="F:FAD binding"/>
    <property type="evidence" value="ECO:0007669"/>
    <property type="project" value="InterPro"/>
</dbReference>